<dbReference type="GO" id="GO:0004672">
    <property type="term" value="F:protein kinase activity"/>
    <property type="evidence" value="ECO:0007669"/>
    <property type="project" value="InterPro"/>
</dbReference>
<dbReference type="Gene3D" id="1.10.510.10">
    <property type="entry name" value="Transferase(Phosphotransferase) domain 1"/>
    <property type="match status" value="1"/>
</dbReference>
<sequence>MTSHEEPIRANPLTAAGSRPDSSDRLTLIAGYRVLRRLASSERADIYAGVAPSWAASGEPPEGEMAAPTRTVALKVFRPEADDASIEREIRALTETSPGRLAGLLDVATLPGGRMCLVLELLTGGSLGRHLADGRWVEPGEAVTILAPVVVALAELQAIGLVHLGLTPAVILFDSRGRPVLAGLGGLRAFPEPGPARRALTEDAAGCLSHLVRIVLDRVGPDPEQTHAARELAEWFAAAAPRVPGATRLADLERRLFAWSDAGPVCLGSGAEPGHDPDSAVTVLRLRSVAPVTGASPATAGGGGTDRSSSAGWGGPWFAGPVSAVRAAAGVVLAVLGRGAGRDNGAGVRLWAWLRPALRARRGPALAGVVVAVLVAGVAVSGLRPATGARPGESAPGPPVVPAASVPASAAALTPSDRVAVNGDDPVTAVQALLGLRDRCLSAASVACLDGAEQAQSSALAADSHTVHLAQQGGAAAAAIGLASWTPVLAYRTGDVALVTLTATDAQRKPASVLVVKGEAGWRIREIFDD</sequence>
<accession>A0AAQ2C8Z5</accession>
<feature type="region of interest" description="Disordered" evidence="1">
    <location>
        <begin position="1"/>
        <end position="22"/>
    </location>
</feature>
<comment type="caution">
    <text evidence="3">The sequence shown here is derived from an EMBL/GenBank/DDBJ whole genome shotgun (WGS) entry which is preliminary data.</text>
</comment>
<evidence type="ECO:0000313" key="3">
    <source>
        <dbReference type="EMBL" id="TFC52596.1"/>
    </source>
</evidence>
<dbReference type="PROSITE" id="PS50011">
    <property type="entry name" value="PROTEIN_KINASE_DOM"/>
    <property type="match status" value="1"/>
</dbReference>
<dbReference type="InterPro" id="IPR011009">
    <property type="entry name" value="Kinase-like_dom_sf"/>
</dbReference>
<dbReference type="InterPro" id="IPR000719">
    <property type="entry name" value="Prot_kinase_dom"/>
</dbReference>
<name>A0AAQ2C8Z5_9MICO</name>
<organism evidence="3 4">
    <name type="scientific">Cryobacterium shii</name>
    <dbReference type="NCBI Taxonomy" id="1259235"/>
    <lineage>
        <taxon>Bacteria</taxon>
        <taxon>Bacillati</taxon>
        <taxon>Actinomycetota</taxon>
        <taxon>Actinomycetes</taxon>
        <taxon>Micrococcales</taxon>
        <taxon>Microbacteriaceae</taxon>
        <taxon>Cryobacterium</taxon>
    </lineage>
</organism>
<feature type="domain" description="Protein kinase" evidence="2">
    <location>
        <begin position="32"/>
        <end position="358"/>
    </location>
</feature>
<gene>
    <name evidence="3" type="ORF">E3O49_01290</name>
</gene>
<feature type="region of interest" description="Disordered" evidence="1">
    <location>
        <begin position="385"/>
        <end position="404"/>
    </location>
</feature>
<evidence type="ECO:0000313" key="4">
    <source>
        <dbReference type="Proteomes" id="UP000297403"/>
    </source>
</evidence>
<keyword evidence="4" id="KW-1185">Reference proteome</keyword>
<dbReference type="EMBL" id="SOFY01000009">
    <property type="protein sequence ID" value="TFC52596.1"/>
    <property type="molecule type" value="Genomic_DNA"/>
</dbReference>
<dbReference type="SUPFAM" id="SSF56112">
    <property type="entry name" value="Protein kinase-like (PK-like)"/>
    <property type="match status" value="1"/>
</dbReference>
<reference evidence="3 4" key="1">
    <citation type="submission" date="2019-03" db="EMBL/GenBank/DDBJ databases">
        <title>Genomics of glacier-inhabiting Cryobacterium strains.</title>
        <authorList>
            <person name="Liu Q."/>
            <person name="Xin Y.-H."/>
        </authorList>
    </citation>
    <scope>NUCLEOTIDE SEQUENCE [LARGE SCALE GENOMIC DNA]</scope>
    <source>
        <strain evidence="4">TMT1-22</strain>
    </source>
</reference>
<dbReference type="SMART" id="SM00220">
    <property type="entry name" value="S_TKc"/>
    <property type="match status" value="1"/>
</dbReference>
<proteinExistence type="predicted"/>
<dbReference type="GO" id="GO:0005524">
    <property type="term" value="F:ATP binding"/>
    <property type="evidence" value="ECO:0007669"/>
    <property type="project" value="InterPro"/>
</dbReference>
<dbReference type="AlphaFoldDB" id="A0AAQ2C8Z5"/>
<evidence type="ECO:0000259" key="2">
    <source>
        <dbReference type="PROSITE" id="PS50011"/>
    </source>
</evidence>
<dbReference type="Proteomes" id="UP000297403">
    <property type="component" value="Unassembled WGS sequence"/>
</dbReference>
<protein>
    <recommendedName>
        <fullName evidence="2">Protein kinase domain-containing protein</fullName>
    </recommendedName>
</protein>
<evidence type="ECO:0000256" key="1">
    <source>
        <dbReference type="SAM" id="MobiDB-lite"/>
    </source>
</evidence>
<dbReference type="RefSeq" id="WP_134450875.1">
    <property type="nucleotide sequence ID" value="NZ_SOFY01000009.1"/>
</dbReference>